<feature type="transmembrane region" description="Helical" evidence="11">
    <location>
        <begin position="300"/>
        <end position="323"/>
    </location>
</feature>
<dbReference type="PANTHER" id="PTHR43702:SF3">
    <property type="entry name" value="PROTEIN TSGA"/>
    <property type="match status" value="1"/>
</dbReference>
<keyword evidence="9 11" id="KW-1133">Transmembrane helix</keyword>
<evidence type="ECO:0000313" key="12">
    <source>
        <dbReference type="EMBL" id="RDB35156.1"/>
    </source>
</evidence>
<dbReference type="NCBIfam" id="TIGR01272">
    <property type="entry name" value="gluP"/>
    <property type="match status" value="1"/>
</dbReference>
<protein>
    <submittedName>
        <fullName evidence="12">Sugar MFS transporter</fullName>
    </submittedName>
</protein>
<reference evidence="12" key="1">
    <citation type="submission" date="2018-04" db="EMBL/GenBank/DDBJ databases">
        <title>Draft genome sequence of the Candidatus Spirobacillus cienkowskii, a pathogen of freshwater Daphnia species, reconstructed from hemolymph metagenomic reads.</title>
        <authorList>
            <person name="Bresciani L."/>
            <person name="Lemos L.N."/>
            <person name="Wale N."/>
            <person name="Lin J.Y."/>
            <person name="Fernandes G.R."/>
            <person name="Duffy M.A."/>
            <person name="Rodrigues J.M."/>
        </authorList>
    </citation>
    <scope>NUCLEOTIDE SEQUENCE [LARGE SCALE GENOMIC DNA]</scope>
    <source>
        <strain evidence="12">Binning01</strain>
    </source>
</reference>
<dbReference type="PANTHER" id="PTHR43702">
    <property type="entry name" value="L-FUCOSE-PROTON SYMPORTER"/>
    <property type="match status" value="1"/>
</dbReference>
<feature type="transmembrane region" description="Helical" evidence="11">
    <location>
        <begin position="210"/>
        <end position="227"/>
    </location>
</feature>
<comment type="subcellular location">
    <subcellularLocation>
        <location evidence="2">Cell inner membrane</location>
        <topology evidence="2">Multi-pass membrane protein</topology>
    </subcellularLocation>
</comment>
<keyword evidence="10 11" id="KW-0472">Membrane</keyword>
<evidence type="ECO:0000256" key="11">
    <source>
        <dbReference type="SAM" id="Phobius"/>
    </source>
</evidence>
<feature type="transmembrane region" description="Helical" evidence="11">
    <location>
        <begin position="54"/>
        <end position="76"/>
    </location>
</feature>
<keyword evidence="5" id="KW-1003">Cell membrane</keyword>
<evidence type="ECO:0000256" key="6">
    <source>
        <dbReference type="ARBA" id="ARBA00022519"/>
    </source>
</evidence>
<dbReference type="GO" id="GO:0005354">
    <property type="term" value="F:galactose transmembrane transporter activity"/>
    <property type="evidence" value="ECO:0007669"/>
    <property type="project" value="InterPro"/>
</dbReference>
<dbReference type="Proteomes" id="UP000253934">
    <property type="component" value="Unassembled WGS sequence"/>
</dbReference>
<dbReference type="InterPro" id="IPR011701">
    <property type="entry name" value="MFS"/>
</dbReference>
<dbReference type="InterPro" id="IPR005964">
    <property type="entry name" value="Glc/Gal_transptr_bac"/>
</dbReference>
<keyword evidence="13" id="KW-1185">Reference proteome</keyword>
<gene>
    <name evidence="12" type="ORF">DCC88_11605</name>
</gene>
<evidence type="ECO:0000256" key="8">
    <source>
        <dbReference type="ARBA" id="ARBA00022692"/>
    </source>
</evidence>
<evidence type="ECO:0000256" key="9">
    <source>
        <dbReference type="ARBA" id="ARBA00022989"/>
    </source>
</evidence>
<feature type="transmembrane region" description="Helical" evidence="11">
    <location>
        <begin position="154"/>
        <end position="182"/>
    </location>
</feature>
<dbReference type="GO" id="GO:0005886">
    <property type="term" value="C:plasma membrane"/>
    <property type="evidence" value="ECO:0007669"/>
    <property type="project" value="UniProtKB-SubCell"/>
</dbReference>
<evidence type="ECO:0000256" key="5">
    <source>
        <dbReference type="ARBA" id="ARBA00022475"/>
    </source>
</evidence>
<keyword evidence="8 11" id="KW-0812">Transmembrane</keyword>
<dbReference type="EMBL" id="QOVW01000100">
    <property type="protein sequence ID" value="RDB35156.1"/>
    <property type="molecule type" value="Genomic_DNA"/>
</dbReference>
<accession>A0A369KVI5</accession>
<feature type="transmembrane region" description="Helical" evidence="11">
    <location>
        <begin position="88"/>
        <end position="108"/>
    </location>
</feature>
<keyword evidence="6" id="KW-0997">Cell inner membrane</keyword>
<dbReference type="SUPFAM" id="SSF103473">
    <property type="entry name" value="MFS general substrate transporter"/>
    <property type="match status" value="1"/>
</dbReference>
<feature type="transmembrane region" description="Helical" evidence="11">
    <location>
        <begin position="413"/>
        <end position="432"/>
    </location>
</feature>
<evidence type="ECO:0000256" key="3">
    <source>
        <dbReference type="ARBA" id="ARBA00009120"/>
    </source>
</evidence>
<organism evidence="12 13">
    <name type="scientific">Spirobacillus cienkowskii</name>
    <dbReference type="NCBI Taxonomy" id="495820"/>
    <lineage>
        <taxon>Bacteria</taxon>
        <taxon>Pseudomonadati</taxon>
        <taxon>Bdellovibrionota</taxon>
        <taxon>Oligoflexia</taxon>
        <taxon>Silvanigrellales</taxon>
        <taxon>Spirobacillus</taxon>
    </lineage>
</organism>
<keyword evidence="4" id="KW-0813">Transport</keyword>
<feature type="transmembrane region" description="Helical" evidence="11">
    <location>
        <begin position="114"/>
        <end position="133"/>
    </location>
</feature>
<feature type="transmembrane region" description="Helical" evidence="11">
    <location>
        <begin position="354"/>
        <end position="374"/>
    </location>
</feature>
<feature type="transmembrane region" description="Helical" evidence="11">
    <location>
        <begin position="262"/>
        <end position="288"/>
    </location>
</feature>
<comment type="caution">
    <text evidence="12">The sequence shown here is derived from an EMBL/GenBank/DDBJ whole genome shotgun (WGS) entry which is preliminary data.</text>
</comment>
<evidence type="ECO:0000256" key="1">
    <source>
        <dbReference type="ARBA" id="ARBA00003321"/>
    </source>
</evidence>
<evidence type="ECO:0000256" key="10">
    <source>
        <dbReference type="ARBA" id="ARBA00023136"/>
    </source>
</evidence>
<evidence type="ECO:0000256" key="4">
    <source>
        <dbReference type="ARBA" id="ARBA00022448"/>
    </source>
</evidence>
<evidence type="ECO:0000313" key="13">
    <source>
        <dbReference type="Proteomes" id="UP000253934"/>
    </source>
</evidence>
<dbReference type="GO" id="GO:1904659">
    <property type="term" value="P:D-glucose transmembrane transport"/>
    <property type="evidence" value="ECO:0007669"/>
    <property type="project" value="InterPro"/>
</dbReference>
<dbReference type="GO" id="GO:0055056">
    <property type="term" value="F:D-glucose transmembrane transporter activity"/>
    <property type="evidence" value="ECO:0007669"/>
    <property type="project" value="InterPro"/>
</dbReference>
<dbReference type="InterPro" id="IPR036259">
    <property type="entry name" value="MFS_trans_sf"/>
</dbReference>
<dbReference type="AlphaFoldDB" id="A0A369KVI5"/>
<dbReference type="InterPro" id="IPR050375">
    <property type="entry name" value="MFS_TsgA-like"/>
</dbReference>
<feature type="transmembrane region" description="Helical" evidence="11">
    <location>
        <begin position="330"/>
        <end position="348"/>
    </location>
</feature>
<dbReference type="CDD" id="cd17394">
    <property type="entry name" value="MFS_FucP_like"/>
    <property type="match status" value="1"/>
</dbReference>
<name>A0A369KVI5_9BACT</name>
<keyword evidence="7" id="KW-0762">Sugar transport</keyword>
<sequence length="442" mass="48209">MANNAVKYSQPAGYQELNSSQGNRLAIGVVSTLFFLFGFITCLNDILIPHLKEVFALSYTESMLINLLFFGAYFVFSLPASKLITKIGYKNSFIVGLLLTAIGCFSFVFAAKIAIYYVFLCGLFVLASGVVTLQVASNPYLTIISTPKNASSTLIFAQGLNSLGTTLAPILGSSLILAVAVLPADVLQNMSQQEIANYHVAQAYSVQKPYLYLACSAILIAIIMSFFKYPKDRVQERTVKAKHQIQDAASIEKFNIFNYPKLVLGTIAIFVYVGAEVGIGSLMVNYISQSHVGNFDLKTAGFLVTLYWGAAMVGRFIGFYFALKKPTHKILFFHAIMALFLVTCTIFGSGYFAIVCVLAVGFFNSIMFPSIFVLSTQGLGKFVEKGSGIICMAIVGGAVIPMLQGIIADNLSLNASYIVPLLCYLYIAWFAMKVKSEVSLKH</sequence>
<comment type="function">
    <text evidence="1">Intake of glucose and galactose.</text>
</comment>
<evidence type="ECO:0000256" key="7">
    <source>
        <dbReference type="ARBA" id="ARBA00022597"/>
    </source>
</evidence>
<proteinExistence type="inferred from homology"/>
<evidence type="ECO:0000256" key="2">
    <source>
        <dbReference type="ARBA" id="ARBA00004429"/>
    </source>
</evidence>
<dbReference type="Pfam" id="PF07690">
    <property type="entry name" value="MFS_1"/>
    <property type="match status" value="1"/>
</dbReference>
<dbReference type="Gene3D" id="1.20.1250.20">
    <property type="entry name" value="MFS general substrate transporter like domains"/>
    <property type="match status" value="2"/>
</dbReference>
<comment type="similarity">
    <text evidence="3">Belongs to the major facilitator superfamily. FHS transporter (TC 2.A.1.7) family.</text>
</comment>
<feature type="transmembrane region" description="Helical" evidence="11">
    <location>
        <begin position="386"/>
        <end position="407"/>
    </location>
</feature>
<feature type="transmembrane region" description="Helical" evidence="11">
    <location>
        <begin position="25"/>
        <end position="48"/>
    </location>
</feature>